<evidence type="ECO:0000256" key="3">
    <source>
        <dbReference type="ARBA" id="ARBA00022741"/>
    </source>
</evidence>
<accession>G0R3H7</accession>
<dbReference type="GO" id="GO:0005524">
    <property type="term" value="F:ATP binding"/>
    <property type="evidence" value="ECO:0007669"/>
    <property type="project" value="UniProtKB-KW"/>
</dbReference>
<dbReference type="Gene3D" id="3.30.200.20">
    <property type="entry name" value="Phosphorylase Kinase, domain 1"/>
    <property type="match status" value="1"/>
</dbReference>
<sequence length="191" mass="21791">MFLQELDHPNIIKVLNVIRAQNDKDIYLIFEYMDTDLHAVIRVGILEEVHKQYVIYQILKAIKYLHSGELIHRDLKASNILINSDCLVKVADFGLVRSIACQENGSLPILTEYIATRWYRAPEILLGKPLFAGKSTLNQLELILQFTGKPSLADIDAIESDLAKTMLEAIQNYGRLGSRSRICEIIPQQKR</sequence>
<dbReference type="GO" id="GO:0004707">
    <property type="term" value="F:MAP kinase activity"/>
    <property type="evidence" value="ECO:0007669"/>
    <property type="project" value="UniProtKB-EC"/>
</dbReference>
<keyword evidence="4 7" id="KW-0418">Kinase</keyword>
<dbReference type="GeneID" id="14904059"/>
<dbReference type="PROSITE" id="PS00108">
    <property type="entry name" value="PROTEIN_KINASE_ST"/>
    <property type="match status" value="1"/>
</dbReference>
<feature type="domain" description="Protein kinase" evidence="6">
    <location>
        <begin position="1"/>
        <end position="191"/>
    </location>
</feature>
<dbReference type="PANTHER" id="PTHR24055">
    <property type="entry name" value="MITOGEN-ACTIVATED PROTEIN KINASE"/>
    <property type="match status" value="1"/>
</dbReference>
<dbReference type="SMART" id="SM00220">
    <property type="entry name" value="S_TKc"/>
    <property type="match status" value="1"/>
</dbReference>
<evidence type="ECO:0000256" key="4">
    <source>
        <dbReference type="ARBA" id="ARBA00022777"/>
    </source>
</evidence>
<dbReference type="EMBL" id="GL984303">
    <property type="protein sequence ID" value="EGR27966.1"/>
    <property type="molecule type" value="Genomic_DNA"/>
</dbReference>
<dbReference type="FunFam" id="1.10.510.10:FF:000624">
    <property type="entry name" value="Mitogen-activated protein kinase"/>
    <property type="match status" value="1"/>
</dbReference>
<evidence type="ECO:0000256" key="1">
    <source>
        <dbReference type="ARBA" id="ARBA00022527"/>
    </source>
</evidence>
<protein>
    <submittedName>
        <fullName evidence="7">Protein kinase domain protein</fullName>
        <ecNumber evidence="7">2.7.11.24</ecNumber>
    </submittedName>
</protein>
<reference evidence="7 8" key="1">
    <citation type="submission" date="2011-07" db="EMBL/GenBank/DDBJ databases">
        <authorList>
            <person name="Coyne R."/>
            <person name="Brami D."/>
            <person name="Johnson J."/>
            <person name="Hostetler J."/>
            <person name="Hannick L."/>
            <person name="Clark T."/>
            <person name="Cassidy-Hanley D."/>
            <person name="Inman J."/>
        </authorList>
    </citation>
    <scope>NUCLEOTIDE SEQUENCE [LARGE SCALE GENOMIC DNA]</scope>
    <source>
        <strain evidence="7 8">G5</strain>
    </source>
</reference>
<dbReference type="PROSITE" id="PS50011">
    <property type="entry name" value="PROTEIN_KINASE_DOM"/>
    <property type="match status" value="1"/>
</dbReference>
<organism evidence="7 8">
    <name type="scientific">Ichthyophthirius multifiliis</name>
    <name type="common">White spot disease agent</name>
    <name type="synonym">Ich</name>
    <dbReference type="NCBI Taxonomy" id="5932"/>
    <lineage>
        <taxon>Eukaryota</taxon>
        <taxon>Sar</taxon>
        <taxon>Alveolata</taxon>
        <taxon>Ciliophora</taxon>
        <taxon>Intramacronucleata</taxon>
        <taxon>Oligohymenophorea</taxon>
        <taxon>Hymenostomatida</taxon>
        <taxon>Ophryoglenina</taxon>
        <taxon>Ichthyophthirius</taxon>
    </lineage>
</organism>
<dbReference type="STRING" id="857967.G0R3H7"/>
<dbReference type="AlphaFoldDB" id="G0R3H7"/>
<dbReference type="EC" id="2.7.11.24" evidence="7"/>
<dbReference type="InterPro" id="IPR011009">
    <property type="entry name" value="Kinase-like_dom_sf"/>
</dbReference>
<dbReference type="Proteomes" id="UP000008983">
    <property type="component" value="Unassembled WGS sequence"/>
</dbReference>
<dbReference type="InterPro" id="IPR000719">
    <property type="entry name" value="Prot_kinase_dom"/>
</dbReference>
<proteinExistence type="predicted"/>
<dbReference type="Gene3D" id="1.10.510.10">
    <property type="entry name" value="Transferase(Phosphotransferase) domain 1"/>
    <property type="match status" value="2"/>
</dbReference>
<evidence type="ECO:0000259" key="6">
    <source>
        <dbReference type="PROSITE" id="PS50011"/>
    </source>
</evidence>
<evidence type="ECO:0000256" key="2">
    <source>
        <dbReference type="ARBA" id="ARBA00022679"/>
    </source>
</evidence>
<evidence type="ECO:0000313" key="7">
    <source>
        <dbReference type="EMBL" id="EGR27966.1"/>
    </source>
</evidence>
<dbReference type="OMA" id="RGYHANH"/>
<evidence type="ECO:0000256" key="5">
    <source>
        <dbReference type="ARBA" id="ARBA00022840"/>
    </source>
</evidence>
<keyword evidence="1" id="KW-0723">Serine/threonine-protein kinase</keyword>
<dbReference type="OrthoDB" id="248923at2759"/>
<dbReference type="InParanoid" id="G0R3H7"/>
<dbReference type="eggNOG" id="KOG0660">
    <property type="taxonomic scope" value="Eukaryota"/>
</dbReference>
<name>G0R3H7_ICHMU</name>
<gene>
    <name evidence="7" type="ORF">IMG5_185490</name>
</gene>
<keyword evidence="5" id="KW-0067">ATP-binding</keyword>
<keyword evidence="8" id="KW-1185">Reference proteome</keyword>
<dbReference type="InterPro" id="IPR050117">
    <property type="entry name" value="MAPK"/>
</dbReference>
<keyword evidence="2 7" id="KW-0808">Transferase</keyword>
<dbReference type="InterPro" id="IPR008271">
    <property type="entry name" value="Ser/Thr_kinase_AS"/>
</dbReference>
<evidence type="ECO:0000313" key="8">
    <source>
        <dbReference type="Proteomes" id="UP000008983"/>
    </source>
</evidence>
<dbReference type="Pfam" id="PF00069">
    <property type="entry name" value="Pkinase"/>
    <property type="match status" value="1"/>
</dbReference>
<dbReference type="RefSeq" id="XP_004027311.1">
    <property type="nucleotide sequence ID" value="XM_004027262.1"/>
</dbReference>
<keyword evidence="3" id="KW-0547">Nucleotide-binding</keyword>
<dbReference type="SUPFAM" id="SSF56112">
    <property type="entry name" value="Protein kinase-like (PK-like)"/>
    <property type="match status" value="1"/>
</dbReference>